<feature type="domain" description="ABC1 atypical kinase-like" evidence="3">
    <location>
        <begin position="93"/>
        <end position="336"/>
    </location>
</feature>
<evidence type="ECO:0000256" key="2">
    <source>
        <dbReference type="SAM" id="Phobius"/>
    </source>
</evidence>
<accession>A0ABU5TZQ3</accession>
<dbReference type="PANTHER" id="PTHR10566">
    <property type="entry name" value="CHAPERONE-ACTIVITY OF BC1 COMPLEX CABC1 -RELATED"/>
    <property type="match status" value="1"/>
</dbReference>
<name>A0ABU5TZQ3_9CYAN</name>
<dbReference type="InterPro" id="IPR004147">
    <property type="entry name" value="ABC1_dom"/>
</dbReference>
<gene>
    <name evidence="4" type="ORF">VB854_15790</name>
</gene>
<feature type="transmembrane region" description="Helical" evidence="2">
    <location>
        <begin position="525"/>
        <end position="545"/>
    </location>
</feature>
<organism evidence="4 5">
    <name type="scientific">Limnoraphis robusta CCNP1315</name>
    <dbReference type="NCBI Taxonomy" id="3110306"/>
    <lineage>
        <taxon>Bacteria</taxon>
        <taxon>Bacillati</taxon>
        <taxon>Cyanobacteriota</taxon>
        <taxon>Cyanophyceae</taxon>
        <taxon>Oscillatoriophycideae</taxon>
        <taxon>Oscillatoriales</taxon>
        <taxon>Sirenicapillariaceae</taxon>
        <taxon>Limnoraphis</taxon>
    </lineage>
</organism>
<keyword evidence="2" id="KW-0812">Transmembrane</keyword>
<comment type="caution">
    <text evidence="4">The sequence shown here is derived from an EMBL/GenBank/DDBJ whole genome shotgun (WGS) entry which is preliminary data.</text>
</comment>
<evidence type="ECO:0000259" key="3">
    <source>
        <dbReference type="Pfam" id="PF03109"/>
    </source>
</evidence>
<protein>
    <submittedName>
        <fullName evidence="4">AarF/ABC1/UbiB kinase family protein</fullName>
    </submittedName>
</protein>
<dbReference type="GO" id="GO:0016301">
    <property type="term" value="F:kinase activity"/>
    <property type="evidence" value="ECO:0007669"/>
    <property type="project" value="UniProtKB-KW"/>
</dbReference>
<evidence type="ECO:0000256" key="1">
    <source>
        <dbReference type="ARBA" id="ARBA00009670"/>
    </source>
</evidence>
<dbReference type="InterPro" id="IPR050154">
    <property type="entry name" value="UbiB_kinase"/>
</dbReference>
<dbReference type="Proteomes" id="UP001301728">
    <property type="component" value="Unassembled WGS sequence"/>
</dbReference>
<dbReference type="RefSeq" id="WP_323218149.1">
    <property type="nucleotide sequence ID" value="NZ_JAYGHT010000080.1"/>
</dbReference>
<comment type="similarity">
    <text evidence="1">Belongs to the protein kinase superfamily. ADCK protein kinase family.</text>
</comment>
<sequence>MLIKKSPQPLRWQRTRYSPLTRQIDVFSAAGKFIFFLWWDRFVVNNSSKQKRKRAQWLVKTMLDLGPTFIKIGQALSTRADILPIEYVEELEKLQDQVPPFPTTEAIAIIESELGNTLFSLYRDFNERPLAAASLGQVHKARLHTGEDVVVKVQRPGLKQLFDLDVEAIRKIVKFCYRYFDWAKIYDIEAIYNEFFIILYQEIDYIKEGKNADRFRENFKSYPDVIVPKIYWEYATHKVLTMEYLPGIKIDNRKQIEAGGLDTKRINQIGICCYLKQILQDGFFQADPHPGNIAINKQGSLIFYDFGMMGEIKSLEKDEMIRTFFAVMRKDTDVVLDSLIKIGLIDPVPDMTPVRRLIRFLLEEFTEKPIDFKAFHQLKEEVYIMFEQQPFRLPAEMTFILKSLTTLDGIARILDPKYSLVASASPFVKSLTTLPSQTNTFGELARQAREFVKFKLQQPSKAEQLIQRIEQRIEEGELRVRVRSVESDRALRRVNLALKSLIHACWSGFAGLCGIALLIGNYKGWAIAILSLSGLGLFLFLRSLFNLSLRERLDRMTE</sequence>
<keyword evidence="2" id="KW-1133">Transmembrane helix</keyword>
<dbReference type="Pfam" id="PF03109">
    <property type="entry name" value="ABC1"/>
    <property type="match status" value="1"/>
</dbReference>
<dbReference type="CDD" id="cd05121">
    <property type="entry name" value="ABC1_ADCK3-like"/>
    <property type="match status" value="1"/>
</dbReference>
<keyword evidence="4" id="KW-0418">Kinase</keyword>
<reference evidence="4 5" key="1">
    <citation type="submission" date="2023-12" db="EMBL/GenBank/DDBJ databases">
        <title>Baltic Sea Cyanobacteria.</title>
        <authorList>
            <person name="Delbaje E."/>
            <person name="Fewer D.P."/>
            <person name="Shishido T.K."/>
        </authorList>
    </citation>
    <scope>NUCLEOTIDE SEQUENCE [LARGE SCALE GENOMIC DNA]</scope>
    <source>
        <strain evidence="4 5">CCNP 1315</strain>
    </source>
</reference>
<proteinExistence type="inferred from homology"/>
<evidence type="ECO:0000313" key="4">
    <source>
        <dbReference type="EMBL" id="MEA5520412.1"/>
    </source>
</evidence>
<dbReference type="InterPro" id="IPR011009">
    <property type="entry name" value="Kinase-like_dom_sf"/>
</dbReference>
<dbReference type="SUPFAM" id="SSF56112">
    <property type="entry name" value="Protein kinase-like (PK-like)"/>
    <property type="match status" value="1"/>
</dbReference>
<keyword evidence="4" id="KW-0808">Transferase</keyword>
<evidence type="ECO:0000313" key="5">
    <source>
        <dbReference type="Proteomes" id="UP001301728"/>
    </source>
</evidence>
<dbReference type="PANTHER" id="PTHR10566:SF113">
    <property type="entry name" value="PROTEIN ACTIVITY OF BC1 COMPLEX KINASE 7, CHLOROPLASTIC"/>
    <property type="match status" value="1"/>
</dbReference>
<keyword evidence="5" id="KW-1185">Reference proteome</keyword>
<keyword evidence="2" id="KW-0472">Membrane</keyword>
<dbReference type="EMBL" id="JAYGHT010000080">
    <property type="protein sequence ID" value="MEA5520412.1"/>
    <property type="molecule type" value="Genomic_DNA"/>
</dbReference>